<keyword evidence="2" id="KW-1185">Reference proteome</keyword>
<gene>
    <name evidence="1" type="ORF">GCM10023081_07420</name>
</gene>
<sequence length="56" mass="5636">MYTEPGGEGDRALYLVAMLAALGDGVRTGAVGHAEVRVNVESTAATWCGAGGVGDR</sequence>
<name>A0ABP7BYN2_9MICC</name>
<comment type="caution">
    <text evidence="1">The sequence shown here is derived from an EMBL/GenBank/DDBJ whole genome shotgun (WGS) entry which is preliminary data.</text>
</comment>
<evidence type="ECO:0000313" key="2">
    <source>
        <dbReference type="Proteomes" id="UP001500752"/>
    </source>
</evidence>
<protein>
    <submittedName>
        <fullName evidence="1">Uncharacterized protein</fullName>
    </submittedName>
</protein>
<evidence type="ECO:0000313" key="1">
    <source>
        <dbReference type="EMBL" id="GAA3671582.1"/>
    </source>
</evidence>
<accession>A0ABP7BYN2</accession>
<dbReference type="Proteomes" id="UP001500752">
    <property type="component" value="Unassembled WGS sequence"/>
</dbReference>
<organism evidence="1 2">
    <name type="scientific">Arthrobacter ginkgonis</name>
    <dbReference type="NCBI Taxonomy" id="1630594"/>
    <lineage>
        <taxon>Bacteria</taxon>
        <taxon>Bacillati</taxon>
        <taxon>Actinomycetota</taxon>
        <taxon>Actinomycetes</taxon>
        <taxon>Micrococcales</taxon>
        <taxon>Micrococcaceae</taxon>
        <taxon>Arthrobacter</taxon>
    </lineage>
</organism>
<proteinExistence type="predicted"/>
<reference evidence="2" key="1">
    <citation type="journal article" date="2019" name="Int. J. Syst. Evol. Microbiol.">
        <title>The Global Catalogue of Microorganisms (GCM) 10K type strain sequencing project: providing services to taxonomists for standard genome sequencing and annotation.</title>
        <authorList>
            <consortium name="The Broad Institute Genomics Platform"/>
            <consortium name="The Broad Institute Genome Sequencing Center for Infectious Disease"/>
            <person name="Wu L."/>
            <person name="Ma J."/>
        </authorList>
    </citation>
    <scope>NUCLEOTIDE SEQUENCE [LARGE SCALE GENOMIC DNA]</scope>
    <source>
        <strain evidence="2">JCM 30742</strain>
    </source>
</reference>
<dbReference type="EMBL" id="BAABEO010000008">
    <property type="protein sequence ID" value="GAA3671582.1"/>
    <property type="molecule type" value="Genomic_DNA"/>
</dbReference>